<dbReference type="UniPathway" id="UPA00958"/>
<proteinExistence type="inferred from homology"/>
<dbReference type="NCBIfam" id="NF002475">
    <property type="entry name" value="PRK01723.1"/>
    <property type="match status" value="1"/>
</dbReference>
<evidence type="ECO:0000256" key="4">
    <source>
        <dbReference type="ARBA" id="ARBA00011988"/>
    </source>
</evidence>
<keyword evidence="5 15" id="KW-1003">Cell membrane</keyword>
<accession>F2JZV7</accession>
<dbReference type="PATRIC" id="fig|717774.3.peg.2929"/>
<evidence type="ECO:0000256" key="11">
    <source>
        <dbReference type="ARBA" id="ARBA00022985"/>
    </source>
</evidence>
<evidence type="ECO:0000313" key="17">
    <source>
        <dbReference type="Proteomes" id="UP000001062"/>
    </source>
</evidence>
<reference evidence="16 17" key="1">
    <citation type="journal article" date="2012" name="Stand. Genomic Sci.">
        <title>Complete genome sequence of the melanogenic marine bacterium Marinomonas mediterranea type strain (MMB-1(T)).</title>
        <authorList>
            <person name="Lucas-Elio P."/>
            <person name="Goodwin L."/>
            <person name="Woyke T."/>
            <person name="Pitluck S."/>
            <person name="Nolan M."/>
            <person name="Kyrpides N.C."/>
            <person name="Detter J.C."/>
            <person name="Copeland A."/>
            <person name="Teshima H."/>
            <person name="Bruce D."/>
            <person name="Detter C."/>
            <person name="Tapia R."/>
            <person name="Han S."/>
            <person name="Land M.L."/>
            <person name="Ivanova N."/>
            <person name="Mikhailova N."/>
            <person name="Johnston A.W."/>
            <person name="Sanchez-Amat A."/>
        </authorList>
    </citation>
    <scope>NUCLEOTIDE SEQUENCE [LARGE SCALE GENOMIC DNA]</scope>
    <source>
        <strain evidence="17">ATCC 700492 / JCM 21426 / NBRC 103028 / MMB-1</strain>
    </source>
</reference>
<evidence type="ECO:0000256" key="14">
    <source>
        <dbReference type="ARBA" id="ARBA00034417"/>
    </source>
</evidence>
<keyword evidence="7 15" id="KW-0808">Transferase</keyword>
<comment type="similarity">
    <text evidence="3 15">Belongs to the protein kinase superfamily. KdkA/RfaP family.</text>
</comment>
<feature type="active site" evidence="15">
    <location>
        <position position="167"/>
    </location>
</feature>
<evidence type="ECO:0000256" key="15">
    <source>
        <dbReference type="HAMAP-Rule" id="MF_00521"/>
    </source>
</evidence>
<sequence>MPVAQQLSSKITLMTSQANLNAAQNWFDPNYWKRTKRLLKTASGRGEVWFIDSPAGPAVLRRYRRGGLIAKFNKYCFVFSSLKRTRPYKELNLLEYMVTKGLNVPTPIAGLYRKSGLLYEAWLLTKTIPDADDLFNWILEGKHSQLDWRTIGQEIKRLHDSDVFHSDLNCHNIMIDSKHKVWIIDFDKCGQRNMTQKLRDNNLDRLKRSFEKEKQKHANFHVEEANLEHLLDGYKNG</sequence>
<dbReference type="InterPro" id="IPR011009">
    <property type="entry name" value="Kinase-like_dom_sf"/>
</dbReference>
<evidence type="ECO:0000256" key="13">
    <source>
        <dbReference type="ARBA" id="ARBA00029511"/>
    </source>
</evidence>
<keyword evidence="17" id="KW-1185">Reference proteome</keyword>
<dbReference type="AlphaFoldDB" id="F2JZV7"/>
<comment type="function">
    <text evidence="15">Catalyzes the ATP-dependent phosphorylation of the 3-deoxy-D-manno-octulosonic acid (Kdo) residue in Kdo-lipid IV(A) at the 4-OH position.</text>
</comment>
<keyword evidence="11 15" id="KW-0448">Lipopolysaccharide biosynthesis</keyword>
<comment type="subcellular location">
    <subcellularLocation>
        <location evidence="1 15">Cell inner membrane</location>
        <topology evidence="1 15">Peripheral membrane protein</topology>
        <orientation evidence="1 15">Cytoplasmic side</orientation>
    </subcellularLocation>
</comment>
<organism evidence="16 17">
    <name type="scientific">Marinomonas mediterranea (strain ATCC 700492 / JCM 21426 / NBRC 103028 / MMB-1)</name>
    <dbReference type="NCBI Taxonomy" id="717774"/>
    <lineage>
        <taxon>Bacteria</taxon>
        <taxon>Pseudomonadati</taxon>
        <taxon>Pseudomonadota</taxon>
        <taxon>Gammaproteobacteria</taxon>
        <taxon>Oceanospirillales</taxon>
        <taxon>Oceanospirillaceae</taxon>
        <taxon>Marinomonas</taxon>
    </lineage>
</organism>
<dbReference type="InterPro" id="IPR022826">
    <property type="entry name" value="KDO_kinase"/>
</dbReference>
<dbReference type="EC" id="2.7.1.166" evidence="4 15"/>
<dbReference type="Gene3D" id="1.10.510.10">
    <property type="entry name" value="Transferase(Phosphotransferase) domain 1"/>
    <property type="match status" value="1"/>
</dbReference>
<dbReference type="RefSeq" id="WP_013661972.1">
    <property type="nucleotide sequence ID" value="NC_015276.1"/>
</dbReference>
<dbReference type="STRING" id="717774.Marme_2846"/>
<name>F2JZV7_MARM1</name>
<evidence type="ECO:0000256" key="1">
    <source>
        <dbReference type="ARBA" id="ARBA00004515"/>
    </source>
</evidence>
<dbReference type="OrthoDB" id="6854449at2"/>
<evidence type="ECO:0000256" key="10">
    <source>
        <dbReference type="ARBA" id="ARBA00022840"/>
    </source>
</evidence>
<comment type="catalytic activity">
    <reaction evidence="14 15">
        <text>an alpha-Kdo-(2-&gt;6)-lipid IVA + ATP = a 4-O-phospho-alpha-Kdo-(2-&gt;6)-lipid IVA + ADP + H(+)</text>
        <dbReference type="Rhea" id="RHEA:74271"/>
        <dbReference type="ChEBI" id="CHEBI:15378"/>
        <dbReference type="ChEBI" id="CHEBI:30616"/>
        <dbReference type="ChEBI" id="CHEBI:176428"/>
        <dbReference type="ChEBI" id="CHEBI:193140"/>
        <dbReference type="ChEBI" id="CHEBI:456216"/>
        <dbReference type="EC" id="2.7.1.166"/>
    </reaction>
</comment>
<comment type="pathway">
    <text evidence="2 15">Bacterial outer membrane biogenesis; LPS core biosynthesis.</text>
</comment>
<protein>
    <recommendedName>
        <fullName evidence="13 15">3-deoxy-D-manno-octulosonic acid kinase</fullName>
        <shortName evidence="15">Kdo kinase</shortName>
        <ecNumber evidence="4 15">2.7.1.166</ecNumber>
    </recommendedName>
</protein>
<dbReference type="eggNOG" id="COG3642">
    <property type="taxonomic scope" value="Bacteria"/>
</dbReference>
<dbReference type="SUPFAM" id="SSF56112">
    <property type="entry name" value="Protein kinase-like (PK-like)"/>
    <property type="match status" value="1"/>
</dbReference>
<keyword evidence="10 15" id="KW-0067">ATP-binding</keyword>
<evidence type="ECO:0000256" key="12">
    <source>
        <dbReference type="ARBA" id="ARBA00023136"/>
    </source>
</evidence>
<dbReference type="GO" id="GO:0005524">
    <property type="term" value="F:ATP binding"/>
    <property type="evidence" value="ECO:0007669"/>
    <property type="project" value="UniProtKB-UniRule"/>
</dbReference>
<evidence type="ECO:0000256" key="2">
    <source>
        <dbReference type="ARBA" id="ARBA00004713"/>
    </source>
</evidence>
<keyword evidence="12 15" id="KW-0472">Membrane</keyword>
<dbReference type="Proteomes" id="UP000001062">
    <property type="component" value="Chromosome"/>
</dbReference>
<dbReference type="Pfam" id="PF06293">
    <property type="entry name" value="Kdo"/>
    <property type="match status" value="1"/>
</dbReference>
<dbReference type="KEGG" id="mme:Marme_2846"/>
<dbReference type="GO" id="GO:0016773">
    <property type="term" value="F:phosphotransferase activity, alcohol group as acceptor"/>
    <property type="evidence" value="ECO:0007669"/>
    <property type="project" value="UniProtKB-UniRule"/>
</dbReference>
<dbReference type="GO" id="GO:0005886">
    <property type="term" value="C:plasma membrane"/>
    <property type="evidence" value="ECO:0007669"/>
    <property type="project" value="UniProtKB-SubCell"/>
</dbReference>
<dbReference type="HOGENOM" id="CLU_094226_0_0_6"/>
<evidence type="ECO:0000256" key="8">
    <source>
        <dbReference type="ARBA" id="ARBA00022741"/>
    </source>
</evidence>
<evidence type="ECO:0000256" key="3">
    <source>
        <dbReference type="ARBA" id="ARBA00010327"/>
    </source>
</evidence>
<keyword evidence="8 15" id="KW-0547">Nucleotide-binding</keyword>
<dbReference type="GO" id="GO:0016301">
    <property type="term" value="F:kinase activity"/>
    <property type="evidence" value="ECO:0007669"/>
    <property type="project" value="UniProtKB-KW"/>
</dbReference>
<evidence type="ECO:0000256" key="6">
    <source>
        <dbReference type="ARBA" id="ARBA00022519"/>
    </source>
</evidence>
<dbReference type="EMBL" id="CP002583">
    <property type="protein sequence ID" value="ADZ92069.1"/>
    <property type="molecule type" value="Genomic_DNA"/>
</dbReference>
<evidence type="ECO:0000256" key="5">
    <source>
        <dbReference type="ARBA" id="ARBA00022475"/>
    </source>
</evidence>
<keyword evidence="9 15" id="KW-0418">Kinase</keyword>
<gene>
    <name evidence="15" type="primary">kdkA</name>
    <name evidence="16" type="ordered locus">Marme_2846</name>
</gene>
<evidence type="ECO:0000313" key="16">
    <source>
        <dbReference type="EMBL" id="ADZ92069.1"/>
    </source>
</evidence>
<dbReference type="GO" id="GO:0009244">
    <property type="term" value="P:lipopolysaccharide core region biosynthetic process"/>
    <property type="evidence" value="ECO:0007669"/>
    <property type="project" value="UniProtKB-UniRule"/>
</dbReference>
<keyword evidence="6 15" id="KW-0997">Cell inner membrane</keyword>
<evidence type="ECO:0000256" key="9">
    <source>
        <dbReference type="ARBA" id="ARBA00022777"/>
    </source>
</evidence>
<dbReference type="HAMAP" id="MF_00521">
    <property type="entry name" value="KDO_kinase"/>
    <property type="match status" value="1"/>
</dbReference>
<evidence type="ECO:0000256" key="7">
    <source>
        <dbReference type="ARBA" id="ARBA00022679"/>
    </source>
</evidence>